<dbReference type="Pfam" id="PF00230">
    <property type="entry name" value="MIP"/>
    <property type="match status" value="1"/>
</dbReference>
<evidence type="ECO:0000256" key="3">
    <source>
        <dbReference type="ARBA" id="ARBA00022989"/>
    </source>
</evidence>
<comment type="subcellular location">
    <subcellularLocation>
        <location evidence="1">Membrane</location>
        <topology evidence="1">Multi-pass membrane protein</topology>
    </subcellularLocation>
</comment>
<dbReference type="InterPro" id="IPR023271">
    <property type="entry name" value="Aquaporin-like"/>
</dbReference>
<evidence type="ECO:0000256" key="5">
    <source>
        <dbReference type="RuleBase" id="RU000477"/>
    </source>
</evidence>
<feature type="transmembrane region" description="Helical" evidence="6">
    <location>
        <begin position="56"/>
        <end position="77"/>
    </location>
</feature>
<dbReference type="GeneID" id="110272935"/>
<keyword evidence="5" id="KW-0813">Transport</keyword>
<name>A0A6P5MEZ5_ARADU</name>
<keyword evidence="4 6" id="KW-0472">Membrane</keyword>
<dbReference type="InterPro" id="IPR034294">
    <property type="entry name" value="Aquaporin_transptr"/>
</dbReference>
<protein>
    <submittedName>
        <fullName evidence="8">Aquaporin PIP1-1-like</fullName>
    </submittedName>
</protein>
<dbReference type="SUPFAM" id="SSF81338">
    <property type="entry name" value="Aquaporin-like"/>
    <property type="match status" value="1"/>
</dbReference>
<dbReference type="Gene3D" id="1.20.1080.10">
    <property type="entry name" value="Glycerol uptake facilitator protein"/>
    <property type="match status" value="1"/>
</dbReference>
<dbReference type="PRINTS" id="PR00783">
    <property type="entry name" value="MINTRINSICP"/>
</dbReference>
<evidence type="ECO:0000256" key="6">
    <source>
        <dbReference type="SAM" id="Phobius"/>
    </source>
</evidence>
<comment type="similarity">
    <text evidence="5">Belongs to the MIP/aquaporin (TC 1.A.8) family.</text>
</comment>
<keyword evidence="3 6" id="KW-1133">Transmembrane helix</keyword>
<organism evidence="7 8">
    <name type="scientific">Arachis duranensis</name>
    <name type="common">Wild peanut</name>
    <dbReference type="NCBI Taxonomy" id="130453"/>
    <lineage>
        <taxon>Eukaryota</taxon>
        <taxon>Viridiplantae</taxon>
        <taxon>Streptophyta</taxon>
        <taxon>Embryophyta</taxon>
        <taxon>Tracheophyta</taxon>
        <taxon>Spermatophyta</taxon>
        <taxon>Magnoliopsida</taxon>
        <taxon>eudicotyledons</taxon>
        <taxon>Gunneridae</taxon>
        <taxon>Pentapetalae</taxon>
        <taxon>rosids</taxon>
        <taxon>fabids</taxon>
        <taxon>Fabales</taxon>
        <taxon>Fabaceae</taxon>
        <taxon>Papilionoideae</taxon>
        <taxon>50 kb inversion clade</taxon>
        <taxon>dalbergioids sensu lato</taxon>
        <taxon>Dalbergieae</taxon>
        <taxon>Pterocarpus clade</taxon>
        <taxon>Arachis</taxon>
    </lineage>
</organism>
<dbReference type="KEGG" id="adu:110272935"/>
<reference evidence="8" key="2">
    <citation type="submission" date="2025-08" db="UniProtKB">
        <authorList>
            <consortium name="RefSeq"/>
        </authorList>
    </citation>
    <scope>IDENTIFICATION</scope>
    <source>
        <tissue evidence="8">Whole plant</tissue>
    </source>
</reference>
<evidence type="ECO:0000256" key="4">
    <source>
        <dbReference type="ARBA" id="ARBA00023136"/>
    </source>
</evidence>
<evidence type="ECO:0000256" key="2">
    <source>
        <dbReference type="ARBA" id="ARBA00022692"/>
    </source>
</evidence>
<dbReference type="GO" id="GO:0016020">
    <property type="term" value="C:membrane"/>
    <property type="evidence" value="ECO:0007669"/>
    <property type="project" value="UniProtKB-SubCell"/>
</dbReference>
<dbReference type="GO" id="GO:0015267">
    <property type="term" value="F:channel activity"/>
    <property type="evidence" value="ECO:0007669"/>
    <property type="project" value="InterPro"/>
</dbReference>
<evidence type="ECO:0000256" key="1">
    <source>
        <dbReference type="ARBA" id="ARBA00004141"/>
    </source>
</evidence>
<evidence type="ECO:0000313" key="7">
    <source>
        <dbReference type="Proteomes" id="UP000515211"/>
    </source>
</evidence>
<dbReference type="RefSeq" id="XP_020981348.1">
    <property type="nucleotide sequence ID" value="XM_021125689.1"/>
</dbReference>
<accession>A0A6P5MEZ5</accession>
<dbReference type="InterPro" id="IPR000425">
    <property type="entry name" value="MIP"/>
</dbReference>
<keyword evidence="7" id="KW-1185">Reference proteome</keyword>
<feature type="transmembrane region" description="Helical" evidence="6">
    <location>
        <begin position="97"/>
        <end position="116"/>
    </location>
</feature>
<dbReference type="AlphaFoldDB" id="A0A6P5MEZ5"/>
<proteinExistence type="inferred from homology"/>
<evidence type="ECO:0000313" key="8">
    <source>
        <dbReference type="RefSeq" id="XP_020981348.1"/>
    </source>
</evidence>
<dbReference type="Proteomes" id="UP000515211">
    <property type="component" value="Chromosome 6"/>
</dbReference>
<reference evidence="7" key="1">
    <citation type="journal article" date="2016" name="Nat. Genet.">
        <title>The genome sequences of Arachis duranensis and Arachis ipaensis, the diploid ancestors of cultivated peanut.</title>
        <authorList>
            <person name="Bertioli D.J."/>
            <person name="Cannon S.B."/>
            <person name="Froenicke L."/>
            <person name="Huang G."/>
            <person name="Farmer A.D."/>
            <person name="Cannon E.K."/>
            <person name="Liu X."/>
            <person name="Gao D."/>
            <person name="Clevenger J."/>
            <person name="Dash S."/>
            <person name="Ren L."/>
            <person name="Moretzsohn M.C."/>
            <person name="Shirasawa K."/>
            <person name="Huang W."/>
            <person name="Vidigal B."/>
            <person name="Abernathy B."/>
            <person name="Chu Y."/>
            <person name="Niederhuth C.E."/>
            <person name="Umale P."/>
            <person name="Araujo A.C."/>
            <person name="Kozik A."/>
            <person name="Kim K.D."/>
            <person name="Burow M.D."/>
            <person name="Varshney R.K."/>
            <person name="Wang X."/>
            <person name="Zhang X."/>
            <person name="Barkley N."/>
            <person name="Guimaraes P.M."/>
            <person name="Isobe S."/>
            <person name="Guo B."/>
            <person name="Liao B."/>
            <person name="Stalker H.T."/>
            <person name="Schmitz R.J."/>
            <person name="Scheffler B.E."/>
            <person name="Leal-Bertioli S.C."/>
            <person name="Xun X."/>
            <person name="Jackson S.A."/>
            <person name="Michelmore R."/>
            <person name="Ozias-Akins P."/>
        </authorList>
    </citation>
    <scope>NUCLEOTIDE SEQUENCE [LARGE SCALE GENOMIC DNA]</scope>
    <source>
        <strain evidence="7">cv. V14167</strain>
    </source>
</reference>
<sequence>MEEEGEEKVGKGMGRKSVAAALCRSSLDLAAASRRSVIAAAPRRRRQQIRKSGHRVPLVACFHLATIPITGIRINPARSLGACLFFLNRDHAWNDQWIFWVGPFIGAALATVYHQIVI</sequence>
<gene>
    <name evidence="8" type="primary">LOC110272935</name>
</gene>
<keyword evidence="2 5" id="KW-0812">Transmembrane</keyword>
<dbReference type="PANTHER" id="PTHR45687">
    <property type="entry name" value="AQUAPORIN OR AQUAGLYCEROPORIN RELATED"/>
    <property type="match status" value="1"/>
</dbReference>